<evidence type="ECO:0000256" key="2">
    <source>
        <dbReference type="ARBA" id="ARBA00022448"/>
    </source>
</evidence>
<keyword evidence="16" id="KW-1185">Reference proteome</keyword>
<evidence type="ECO:0000256" key="5">
    <source>
        <dbReference type="ARBA" id="ARBA00022882"/>
    </source>
</evidence>
<reference evidence="17 18" key="1">
    <citation type="submission" date="2025-04" db="UniProtKB">
        <authorList>
            <consortium name="RefSeq"/>
        </authorList>
    </citation>
    <scope>IDENTIFICATION</scope>
</reference>
<dbReference type="GeneTree" id="ENSGT01030000234586"/>
<evidence type="ECO:0000313" key="20">
    <source>
        <dbReference type="RefSeq" id="XP_055366910.1"/>
    </source>
</evidence>
<dbReference type="GO" id="GO:0034702">
    <property type="term" value="C:monoatomic ion channel complex"/>
    <property type="evidence" value="ECO:0007669"/>
    <property type="project" value="UniProtKB-KW"/>
</dbReference>
<keyword evidence="3 12" id="KW-0633">Potassium transport</keyword>
<dbReference type="PANTHER" id="PTHR11767">
    <property type="entry name" value="INWARD RECTIFIER POTASSIUM CHANNEL"/>
    <property type="match status" value="1"/>
</dbReference>
<evidence type="ECO:0000313" key="17">
    <source>
        <dbReference type="RefSeq" id="XP_029015710.1"/>
    </source>
</evidence>
<evidence type="ECO:0000313" key="19">
    <source>
        <dbReference type="RefSeq" id="XP_055366909.1"/>
    </source>
</evidence>
<keyword evidence="9 13" id="KW-0472">Membrane</keyword>
<evidence type="ECO:0000256" key="7">
    <source>
        <dbReference type="ARBA" id="ARBA00022989"/>
    </source>
</evidence>
<dbReference type="RefSeq" id="XP_029015710.1">
    <property type="nucleotide sequence ID" value="XM_029159877.3"/>
</dbReference>
<dbReference type="AlphaFoldDB" id="A0A6P7N863"/>
<evidence type="ECO:0000256" key="9">
    <source>
        <dbReference type="ARBA" id="ARBA00023136"/>
    </source>
</evidence>
<dbReference type="InterPro" id="IPR013518">
    <property type="entry name" value="K_chnl_inward-rec_Kir_cyto"/>
</dbReference>
<feature type="transmembrane region" description="Helical" evidence="13">
    <location>
        <begin position="67"/>
        <end position="89"/>
    </location>
</feature>
<evidence type="ECO:0000256" key="1">
    <source>
        <dbReference type="ARBA" id="ARBA00004141"/>
    </source>
</evidence>
<dbReference type="InterPro" id="IPR014756">
    <property type="entry name" value="Ig_E-set"/>
</dbReference>
<organism evidence="16 17">
    <name type="scientific">Betta splendens</name>
    <name type="common">Siamese fighting fish</name>
    <dbReference type="NCBI Taxonomy" id="158456"/>
    <lineage>
        <taxon>Eukaryota</taxon>
        <taxon>Metazoa</taxon>
        <taxon>Chordata</taxon>
        <taxon>Craniata</taxon>
        <taxon>Vertebrata</taxon>
        <taxon>Euteleostomi</taxon>
        <taxon>Actinopterygii</taxon>
        <taxon>Neopterygii</taxon>
        <taxon>Teleostei</taxon>
        <taxon>Neoteleostei</taxon>
        <taxon>Acanthomorphata</taxon>
        <taxon>Anabantaria</taxon>
        <taxon>Anabantiformes</taxon>
        <taxon>Anabantoidei</taxon>
        <taxon>Osphronemidae</taxon>
        <taxon>Betta</taxon>
    </lineage>
</organism>
<evidence type="ECO:0000256" key="6">
    <source>
        <dbReference type="ARBA" id="ARBA00022958"/>
    </source>
</evidence>
<dbReference type="InterPro" id="IPR016449">
    <property type="entry name" value="K_chnl_inward-rec_Kir"/>
</dbReference>
<comment type="catalytic activity">
    <reaction evidence="11">
        <text>K(+)(in) = K(+)(out)</text>
        <dbReference type="Rhea" id="RHEA:29463"/>
        <dbReference type="ChEBI" id="CHEBI:29103"/>
    </reaction>
</comment>
<gene>
    <name evidence="17 18 19 20" type="primary">LOC114860957</name>
</gene>
<accession>A0A6P7N863</accession>
<evidence type="ECO:0000313" key="18">
    <source>
        <dbReference type="RefSeq" id="XP_055366908.1"/>
    </source>
</evidence>
<dbReference type="InterPro" id="IPR041647">
    <property type="entry name" value="IRK_C"/>
</dbReference>
<dbReference type="RefSeq" id="XP_055366910.1">
    <property type="nucleotide sequence ID" value="XM_055510935.1"/>
</dbReference>
<keyword evidence="5 12" id="KW-0851">Voltage-gated channel</keyword>
<dbReference type="OrthoDB" id="273257at2759"/>
<evidence type="ECO:0000256" key="11">
    <source>
        <dbReference type="ARBA" id="ARBA00034430"/>
    </source>
</evidence>
<dbReference type="RefSeq" id="XP_055366909.1">
    <property type="nucleotide sequence ID" value="XM_055510934.1"/>
</dbReference>
<dbReference type="GO" id="GO:0005242">
    <property type="term" value="F:inward rectifier potassium channel activity"/>
    <property type="evidence" value="ECO:0007669"/>
    <property type="project" value="InterPro"/>
</dbReference>
<sequence>MSTELGAADRNWPTIHTRARPSGDEGRRLRYMQEDGRFPVVFQKAPGDWVPYLMDIFTTLVEIRWRVMLLIFSLSYVLTWLFFGLWYWLIAYVNGDADKLDESRCVANVRGFTGAFMFSVETQSTIGYGYRTTTENCMGAIILVTAQDLFSCALDTVVIGVVAAKMASARKRAQTVGFSKCAVVNLRDGVLCLSWRLGDFRGNHVLEGVASAQVVRYVKQPRGSIVVSYQDLKIHNQDLVLATPVAVIHKLAPGSPLYGMTPDRPLGADVELVVSFTYSGDSTGTLHQTRASYTAADVRWGQRFRDMVRLGEGHYEADYALFNETTWVPVPLLSAEERDRWRRPAGGAVAPSVRRKGRSHQVDIDITPEAMQHTYL</sequence>
<protein>
    <submittedName>
        <fullName evidence="17 18">Inward rectifier potassium channel 16-like</fullName>
    </submittedName>
</protein>
<name>A0A6P7N863_BETSP</name>
<evidence type="ECO:0000256" key="3">
    <source>
        <dbReference type="ARBA" id="ARBA00022538"/>
    </source>
</evidence>
<evidence type="ECO:0000256" key="12">
    <source>
        <dbReference type="RuleBase" id="RU003822"/>
    </source>
</evidence>
<dbReference type="GO" id="GO:1990573">
    <property type="term" value="P:potassium ion import across plasma membrane"/>
    <property type="evidence" value="ECO:0007669"/>
    <property type="project" value="TreeGrafter"/>
</dbReference>
<feature type="domain" description="Inward rectifier potassium channel C-terminal" evidence="15">
    <location>
        <begin position="177"/>
        <end position="340"/>
    </location>
</feature>
<dbReference type="Gene3D" id="2.60.40.1400">
    <property type="entry name" value="G protein-activated inward rectifier potassium channel 1"/>
    <property type="match status" value="1"/>
</dbReference>
<proteinExistence type="inferred from homology"/>
<keyword evidence="8 12" id="KW-0406">Ion transport</keyword>
<dbReference type="GO" id="GO:0005886">
    <property type="term" value="C:plasma membrane"/>
    <property type="evidence" value="ECO:0007669"/>
    <property type="project" value="TreeGrafter"/>
</dbReference>
<dbReference type="InParanoid" id="A0A6P7N863"/>
<dbReference type="Gene3D" id="1.10.287.70">
    <property type="match status" value="1"/>
</dbReference>
<dbReference type="SUPFAM" id="SSF81296">
    <property type="entry name" value="E set domains"/>
    <property type="match status" value="1"/>
</dbReference>
<dbReference type="Proteomes" id="UP000515150">
    <property type="component" value="Chromosome 8"/>
</dbReference>
<dbReference type="KEGG" id="bspl:114860957"/>
<dbReference type="SUPFAM" id="SSF81324">
    <property type="entry name" value="Voltage-gated potassium channels"/>
    <property type="match status" value="1"/>
</dbReference>
<dbReference type="PANTHER" id="PTHR11767:SF24">
    <property type="entry name" value="INWARD RECTIFIER POTASSIUM CHANNEL 16"/>
    <property type="match status" value="1"/>
</dbReference>
<dbReference type="GO" id="GO:0034765">
    <property type="term" value="P:regulation of monoatomic ion transmembrane transport"/>
    <property type="evidence" value="ECO:0007669"/>
    <property type="project" value="TreeGrafter"/>
</dbReference>
<keyword evidence="10 12" id="KW-0407">Ion channel</keyword>
<dbReference type="RefSeq" id="XP_055366908.1">
    <property type="nucleotide sequence ID" value="XM_055510933.1"/>
</dbReference>
<keyword evidence="6 12" id="KW-0630">Potassium</keyword>
<comment type="similarity">
    <text evidence="12">Belongs to the inward rectifier-type potassium channel (TC 1.A.2.1) family.</text>
</comment>
<dbReference type="FunFam" id="1.10.287.70:FF:000019">
    <property type="entry name" value="G protein-activated inward rectifier potassium channel 1"/>
    <property type="match status" value="1"/>
</dbReference>
<dbReference type="PRINTS" id="PR01320">
    <property type="entry name" value="KIRCHANNEL"/>
</dbReference>
<comment type="subcellular location">
    <subcellularLocation>
        <location evidence="1 12">Membrane</location>
        <topology evidence="1 12">Multi-pass membrane protein</topology>
    </subcellularLocation>
</comment>
<keyword evidence="7 13" id="KW-1133">Transmembrane helix</keyword>
<keyword evidence="2 12" id="KW-0813">Transport</keyword>
<evidence type="ECO:0000259" key="15">
    <source>
        <dbReference type="Pfam" id="PF17655"/>
    </source>
</evidence>
<evidence type="ECO:0000256" key="4">
    <source>
        <dbReference type="ARBA" id="ARBA00022692"/>
    </source>
</evidence>
<evidence type="ECO:0000256" key="8">
    <source>
        <dbReference type="ARBA" id="ARBA00023065"/>
    </source>
</evidence>
<evidence type="ECO:0000256" key="10">
    <source>
        <dbReference type="ARBA" id="ARBA00023303"/>
    </source>
</evidence>
<dbReference type="GeneID" id="114860957"/>
<dbReference type="GO" id="GO:0007399">
    <property type="term" value="P:nervous system development"/>
    <property type="evidence" value="ECO:0007669"/>
    <property type="project" value="UniProtKB-ARBA"/>
</dbReference>
<evidence type="ECO:0000256" key="13">
    <source>
        <dbReference type="SAM" id="Phobius"/>
    </source>
</evidence>
<evidence type="ECO:0000259" key="14">
    <source>
        <dbReference type="Pfam" id="PF01007"/>
    </source>
</evidence>
<dbReference type="Pfam" id="PF17655">
    <property type="entry name" value="IRK_C"/>
    <property type="match status" value="1"/>
</dbReference>
<dbReference type="InterPro" id="IPR040445">
    <property type="entry name" value="Kir_TM"/>
</dbReference>
<feature type="domain" description="Potassium channel inwardly rectifying transmembrane" evidence="14">
    <location>
        <begin position="33"/>
        <end position="168"/>
    </location>
</feature>
<dbReference type="Pfam" id="PF01007">
    <property type="entry name" value="IRK"/>
    <property type="match status" value="1"/>
</dbReference>
<keyword evidence="4 12" id="KW-0812">Transmembrane</keyword>
<evidence type="ECO:0000313" key="16">
    <source>
        <dbReference type="Proteomes" id="UP000515150"/>
    </source>
</evidence>